<dbReference type="NCBIfam" id="NF003765">
    <property type="entry name" value="PRK05359.1"/>
    <property type="match status" value="1"/>
</dbReference>
<name>A0A8B6H775_MYTGA</name>
<evidence type="ECO:0000256" key="4">
    <source>
        <dbReference type="ARBA" id="ARBA00022839"/>
    </source>
</evidence>
<reference evidence="6" key="1">
    <citation type="submission" date="2018-11" db="EMBL/GenBank/DDBJ databases">
        <authorList>
            <person name="Alioto T."/>
            <person name="Alioto T."/>
        </authorList>
    </citation>
    <scope>NUCLEOTIDE SEQUENCE</scope>
</reference>
<dbReference type="PANTHER" id="PTHR11046">
    <property type="entry name" value="OLIGORIBONUCLEASE, MITOCHONDRIAL"/>
    <property type="match status" value="1"/>
</dbReference>
<evidence type="ECO:0000256" key="2">
    <source>
        <dbReference type="ARBA" id="ARBA00022722"/>
    </source>
</evidence>
<evidence type="ECO:0000259" key="5">
    <source>
        <dbReference type="SMART" id="SM00479"/>
    </source>
</evidence>
<dbReference type="InterPro" id="IPR022894">
    <property type="entry name" value="Oligoribonuclease"/>
</dbReference>
<dbReference type="InterPro" id="IPR036397">
    <property type="entry name" value="RNaseH_sf"/>
</dbReference>
<dbReference type="OrthoDB" id="270189at2759"/>
<evidence type="ECO:0000313" key="7">
    <source>
        <dbReference type="Proteomes" id="UP000596742"/>
    </source>
</evidence>
<proteinExistence type="inferred from homology"/>
<evidence type="ECO:0000313" key="6">
    <source>
        <dbReference type="EMBL" id="VDI74847.1"/>
    </source>
</evidence>
<keyword evidence="7" id="KW-1185">Reference proteome</keyword>
<dbReference type="SUPFAM" id="SSF53098">
    <property type="entry name" value="Ribonuclease H-like"/>
    <property type="match status" value="1"/>
</dbReference>
<dbReference type="GO" id="GO:0000175">
    <property type="term" value="F:3'-5'-RNA exonuclease activity"/>
    <property type="evidence" value="ECO:0007669"/>
    <property type="project" value="InterPro"/>
</dbReference>
<sequence>MHLIYKLPATITRRYFHNICRKMSSNGGDVSPAKKPKIVNDDKSKRFVWVDLEMTGLDIEKEHIIEMACLVTDTELNVIAEGPNLVINQPDEVLDNMGEWCKQHHGESGLTDAVRKSDISLENAEQNMLNFIKEHTTESTALLAGNSIHADRMFLNKYMPKFLNHLHYRILDVSTVKELCRHWYPEEYQKAPKKKIAHRALDDIKESMQELKFYKGAIFK</sequence>
<keyword evidence="3 6" id="KW-0378">Hydrolase</keyword>
<dbReference type="EC" id="3.1.-.-" evidence="6"/>
<dbReference type="EMBL" id="UYJE01009611">
    <property type="protein sequence ID" value="VDI74847.1"/>
    <property type="molecule type" value="Genomic_DNA"/>
</dbReference>
<organism evidence="6 7">
    <name type="scientific">Mytilus galloprovincialis</name>
    <name type="common">Mediterranean mussel</name>
    <dbReference type="NCBI Taxonomy" id="29158"/>
    <lineage>
        <taxon>Eukaryota</taxon>
        <taxon>Metazoa</taxon>
        <taxon>Spiralia</taxon>
        <taxon>Lophotrochozoa</taxon>
        <taxon>Mollusca</taxon>
        <taxon>Bivalvia</taxon>
        <taxon>Autobranchia</taxon>
        <taxon>Pteriomorphia</taxon>
        <taxon>Mytilida</taxon>
        <taxon>Mytiloidea</taxon>
        <taxon>Mytilidae</taxon>
        <taxon>Mytilinae</taxon>
        <taxon>Mytilus</taxon>
    </lineage>
</organism>
<dbReference type="PANTHER" id="PTHR11046:SF0">
    <property type="entry name" value="OLIGORIBONUCLEASE, MITOCHONDRIAL"/>
    <property type="match status" value="1"/>
</dbReference>
<accession>A0A8B6H775</accession>
<keyword evidence="2" id="KW-0540">Nuclease</keyword>
<feature type="domain" description="Exonuclease" evidence="5">
    <location>
        <begin position="46"/>
        <end position="220"/>
    </location>
</feature>
<dbReference type="InterPro" id="IPR013520">
    <property type="entry name" value="Ribonucl_H"/>
</dbReference>
<gene>
    <name evidence="6" type="ORF">MGAL_10B022539</name>
</gene>
<dbReference type="Pfam" id="PF00929">
    <property type="entry name" value="RNase_T"/>
    <property type="match status" value="1"/>
</dbReference>
<dbReference type="FunFam" id="3.30.420.10:FF:000003">
    <property type="entry name" value="Oligoribonuclease"/>
    <property type="match status" value="1"/>
</dbReference>
<dbReference type="CDD" id="cd06135">
    <property type="entry name" value="Orn"/>
    <property type="match status" value="1"/>
</dbReference>
<dbReference type="GO" id="GO:0005739">
    <property type="term" value="C:mitochondrion"/>
    <property type="evidence" value="ECO:0007669"/>
    <property type="project" value="TreeGrafter"/>
</dbReference>
<comment type="similarity">
    <text evidence="1">Belongs to the oligoribonuclease family.</text>
</comment>
<protein>
    <submittedName>
        <fullName evidence="6">Oligoribonuclease</fullName>
        <ecNumber evidence="6">3.1.-.-</ecNumber>
    </submittedName>
</protein>
<dbReference type="Gene3D" id="3.30.420.10">
    <property type="entry name" value="Ribonuclease H-like superfamily/Ribonuclease H"/>
    <property type="match status" value="1"/>
</dbReference>
<dbReference type="AlphaFoldDB" id="A0A8B6H775"/>
<dbReference type="InterPro" id="IPR012337">
    <property type="entry name" value="RNaseH-like_sf"/>
</dbReference>
<dbReference type="SMART" id="SM00479">
    <property type="entry name" value="EXOIII"/>
    <property type="match status" value="1"/>
</dbReference>
<dbReference type="Proteomes" id="UP000596742">
    <property type="component" value="Unassembled WGS sequence"/>
</dbReference>
<dbReference type="GO" id="GO:0003676">
    <property type="term" value="F:nucleic acid binding"/>
    <property type="evidence" value="ECO:0007669"/>
    <property type="project" value="InterPro"/>
</dbReference>
<evidence type="ECO:0000256" key="1">
    <source>
        <dbReference type="ARBA" id="ARBA00009921"/>
    </source>
</evidence>
<keyword evidence="4" id="KW-0269">Exonuclease</keyword>
<comment type="caution">
    <text evidence="6">The sequence shown here is derived from an EMBL/GenBank/DDBJ whole genome shotgun (WGS) entry which is preliminary data.</text>
</comment>
<evidence type="ECO:0000256" key="3">
    <source>
        <dbReference type="ARBA" id="ARBA00022801"/>
    </source>
</evidence>